<reference evidence="1 2" key="1">
    <citation type="submission" date="2014-09" db="EMBL/GenBank/DDBJ databases">
        <title>Sporocytophaga myxococcoides PG-01 genome sequencing.</title>
        <authorList>
            <person name="Liu L."/>
            <person name="Gao P.J."/>
            <person name="Chen G.J."/>
            <person name="Wang L.S."/>
        </authorList>
    </citation>
    <scope>NUCLEOTIDE SEQUENCE [LARGE SCALE GENOMIC DNA]</scope>
    <source>
        <strain evidence="1 2">PG-01</strain>
    </source>
</reference>
<dbReference type="EMBL" id="BBLT01000012">
    <property type="protein sequence ID" value="GAL87394.1"/>
    <property type="molecule type" value="Genomic_DNA"/>
</dbReference>
<accession>A0A098LLM9</accession>
<dbReference type="Proteomes" id="UP000030185">
    <property type="component" value="Unassembled WGS sequence"/>
</dbReference>
<sequence length="103" mass="11929">MPAPRKADYYLGCLDGSVFIDLNLSDDNRIYLRRISFDGYGCCSLNDVVNCLSIEDSLRFIKEFKKETLDDRAIASLVKELIKINKDHIWADAIEEYDLMEKE</sequence>
<dbReference type="eggNOG" id="ENOG5034B31">
    <property type="taxonomic scope" value="Bacteria"/>
</dbReference>
<gene>
    <name evidence="1" type="ORF">MYP_4624</name>
</gene>
<proteinExistence type="predicted"/>
<evidence type="ECO:0000313" key="2">
    <source>
        <dbReference type="Proteomes" id="UP000030185"/>
    </source>
</evidence>
<dbReference type="AlphaFoldDB" id="A0A098LLM9"/>
<dbReference type="STRING" id="153721.MYP_4624"/>
<evidence type="ECO:0000313" key="1">
    <source>
        <dbReference type="EMBL" id="GAL87394.1"/>
    </source>
</evidence>
<organism evidence="1 2">
    <name type="scientific">Sporocytophaga myxococcoides</name>
    <dbReference type="NCBI Taxonomy" id="153721"/>
    <lineage>
        <taxon>Bacteria</taxon>
        <taxon>Pseudomonadati</taxon>
        <taxon>Bacteroidota</taxon>
        <taxon>Cytophagia</taxon>
        <taxon>Cytophagales</taxon>
        <taxon>Cytophagaceae</taxon>
        <taxon>Sporocytophaga</taxon>
    </lineage>
</organism>
<protein>
    <submittedName>
        <fullName evidence="1">Uncharacterized protein</fullName>
    </submittedName>
</protein>
<keyword evidence="2" id="KW-1185">Reference proteome</keyword>
<name>A0A098LLM9_9BACT</name>
<comment type="caution">
    <text evidence="1">The sequence shown here is derived from an EMBL/GenBank/DDBJ whole genome shotgun (WGS) entry which is preliminary data.</text>
</comment>